<dbReference type="Proteomes" id="UP000053319">
    <property type="component" value="Unassembled WGS sequence"/>
</dbReference>
<organism evidence="1 2">
    <name type="scientific">Dichomitus squalens (strain LYAD-421)</name>
    <name type="common">Western red white-rot fungus</name>
    <dbReference type="NCBI Taxonomy" id="732165"/>
    <lineage>
        <taxon>Eukaryota</taxon>
        <taxon>Fungi</taxon>
        <taxon>Dikarya</taxon>
        <taxon>Basidiomycota</taxon>
        <taxon>Agaricomycotina</taxon>
        <taxon>Agaricomycetes</taxon>
        <taxon>Polyporales</taxon>
        <taxon>Polyporaceae</taxon>
        <taxon>Dichomitus</taxon>
    </lineage>
</organism>
<dbReference type="GeneID" id="18835488"/>
<dbReference type="AlphaFoldDB" id="R7T120"/>
<gene>
    <name evidence="1" type="ORF">DICSQDRAFT_136539</name>
</gene>
<dbReference type="EMBL" id="JH719409">
    <property type="protein sequence ID" value="EJF61655.1"/>
    <property type="molecule type" value="Genomic_DNA"/>
</dbReference>
<proteinExistence type="predicted"/>
<sequence length="329" mass="36017">MHDYVRLQTLYLLIGQMLQQYQQFRAPYSPLIIRQAEAERQYSQSYPYYLITDPPPPDVGRSVGAHDMEELAAWMQTTSITAPTCPQETYIATQHAAAGVSSMQTPPNLWPLQDGSACRPAWLDDHPYCSFDPSAFPGDGYVGGHQDATLGEGIDCAVQPEVYTDAALVPPNAAPSISVIEHLEQGTYSRKQAVKGIPAGPIYFNGENGVLLATLEPLVDGEKPAFDTNASIGVKASIRFELPQFPGHTMQVRVRHGDGQGRPAQPITLREMAATVGLELKKLMAHAKKKGEPLLQRGSEVDFDKVVLLRIEHISRGSFQPIIGIRSNG</sequence>
<accession>R7T120</accession>
<reference evidence="1 2" key="1">
    <citation type="journal article" date="2012" name="Science">
        <title>The Paleozoic origin of enzymatic lignin decomposition reconstructed from 31 fungal genomes.</title>
        <authorList>
            <person name="Floudas D."/>
            <person name="Binder M."/>
            <person name="Riley R."/>
            <person name="Barry K."/>
            <person name="Blanchette R.A."/>
            <person name="Henrissat B."/>
            <person name="Martinez A.T."/>
            <person name="Otillar R."/>
            <person name="Spatafora J.W."/>
            <person name="Yadav J.S."/>
            <person name="Aerts A."/>
            <person name="Benoit I."/>
            <person name="Boyd A."/>
            <person name="Carlson A."/>
            <person name="Copeland A."/>
            <person name="Coutinho P.M."/>
            <person name="de Vries R.P."/>
            <person name="Ferreira P."/>
            <person name="Findley K."/>
            <person name="Foster B."/>
            <person name="Gaskell J."/>
            <person name="Glotzer D."/>
            <person name="Gorecki P."/>
            <person name="Heitman J."/>
            <person name="Hesse C."/>
            <person name="Hori C."/>
            <person name="Igarashi K."/>
            <person name="Jurgens J.A."/>
            <person name="Kallen N."/>
            <person name="Kersten P."/>
            <person name="Kohler A."/>
            <person name="Kuees U."/>
            <person name="Kumar T.K.A."/>
            <person name="Kuo A."/>
            <person name="LaButti K."/>
            <person name="Larrondo L.F."/>
            <person name="Lindquist E."/>
            <person name="Ling A."/>
            <person name="Lombard V."/>
            <person name="Lucas S."/>
            <person name="Lundell T."/>
            <person name="Martin R."/>
            <person name="McLaughlin D.J."/>
            <person name="Morgenstern I."/>
            <person name="Morin E."/>
            <person name="Murat C."/>
            <person name="Nagy L.G."/>
            <person name="Nolan M."/>
            <person name="Ohm R.A."/>
            <person name="Patyshakuliyeva A."/>
            <person name="Rokas A."/>
            <person name="Ruiz-Duenas F.J."/>
            <person name="Sabat G."/>
            <person name="Salamov A."/>
            <person name="Samejima M."/>
            <person name="Schmutz J."/>
            <person name="Slot J.C."/>
            <person name="St John F."/>
            <person name="Stenlid J."/>
            <person name="Sun H."/>
            <person name="Sun S."/>
            <person name="Syed K."/>
            <person name="Tsang A."/>
            <person name="Wiebenga A."/>
            <person name="Young D."/>
            <person name="Pisabarro A."/>
            <person name="Eastwood D.C."/>
            <person name="Martin F."/>
            <person name="Cullen D."/>
            <person name="Grigoriev I.V."/>
            <person name="Hibbett D.S."/>
        </authorList>
    </citation>
    <scope>NUCLEOTIDE SEQUENCE [LARGE SCALE GENOMIC DNA]</scope>
    <source>
        <strain evidence="1 2">LYAD-421 SS1</strain>
    </source>
</reference>
<evidence type="ECO:0000313" key="1">
    <source>
        <dbReference type="EMBL" id="EJF61655.1"/>
    </source>
</evidence>
<evidence type="ECO:0000313" key="2">
    <source>
        <dbReference type="Proteomes" id="UP000053319"/>
    </source>
</evidence>
<dbReference type="KEGG" id="dsq:DICSQDRAFT_136539"/>
<name>R7T120_DICSQ</name>
<dbReference type="RefSeq" id="XP_007365750.1">
    <property type="nucleotide sequence ID" value="XM_007365688.1"/>
</dbReference>
<protein>
    <submittedName>
        <fullName evidence="1">Uncharacterized protein</fullName>
    </submittedName>
</protein>
<dbReference type="HOGENOM" id="CLU_844747_0_0_1"/>
<dbReference type="OrthoDB" id="2754513at2759"/>